<proteinExistence type="predicted"/>
<keyword evidence="2" id="KW-1185">Reference proteome</keyword>
<evidence type="ECO:0008006" key="3">
    <source>
        <dbReference type="Google" id="ProtNLM"/>
    </source>
</evidence>
<sequence>MSDTGGAYSANADEVRRAAELIDKIAAMSGAIVGDFAEGARATSGWEGDDSYGRSLRTNLDKELTSTTGTGKAVAEAIGAVSHGSLENARNILKTQAGNLDAILTSRGAGSTGTGRKS</sequence>
<organism evidence="1 2">
    <name type="scientific">Streptomyces ossamyceticus</name>
    <dbReference type="NCBI Taxonomy" id="249581"/>
    <lineage>
        <taxon>Bacteria</taxon>
        <taxon>Bacillati</taxon>
        <taxon>Actinomycetota</taxon>
        <taxon>Actinomycetes</taxon>
        <taxon>Kitasatosporales</taxon>
        <taxon>Streptomycetaceae</taxon>
        <taxon>Streptomyces</taxon>
    </lineage>
</organism>
<dbReference type="Proteomes" id="UP001550210">
    <property type="component" value="Unassembled WGS sequence"/>
</dbReference>
<comment type="caution">
    <text evidence="1">The sequence shown here is derived from an EMBL/GenBank/DDBJ whole genome shotgun (WGS) entry which is preliminary data.</text>
</comment>
<dbReference type="RefSeq" id="WP_355398181.1">
    <property type="nucleotide sequence ID" value="NZ_JBEXPZ010000025.1"/>
</dbReference>
<evidence type="ECO:0000313" key="1">
    <source>
        <dbReference type="EMBL" id="MET9846933.1"/>
    </source>
</evidence>
<name>A0ABV2UZE3_9ACTN</name>
<dbReference type="EMBL" id="JBEXPZ010000025">
    <property type="protein sequence ID" value="MET9846933.1"/>
    <property type="molecule type" value="Genomic_DNA"/>
</dbReference>
<reference evidence="1 2" key="1">
    <citation type="submission" date="2024-06" db="EMBL/GenBank/DDBJ databases">
        <title>The Natural Products Discovery Center: Release of the First 8490 Sequenced Strains for Exploring Actinobacteria Biosynthetic Diversity.</title>
        <authorList>
            <person name="Kalkreuter E."/>
            <person name="Kautsar S.A."/>
            <person name="Yang D."/>
            <person name="Bader C.D."/>
            <person name="Teijaro C.N."/>
            <person name="Fluegel L."/>
            <person name="Davis C.M."/>
            <person name="Simpson J.R."/>
            <person name="Lauterbach L."/>
            <person name="Steele A.D."/>
            <person name="Gui C."/>
            <person name="Meng S."/>
            <person name="Li G."/>
            <person name="Viehrig K."/>
            <person name="Ye F."/>
            <person name="Su P."/>
            <person name="Kiefer A.F."/>
            <person name="Nichols A."/>
            <person name="Cepeda A.J."/>
            <person name="Yan W."/>
            <person name="Fan B."/>
            <person name="Jiang Y."/>
            <person name="Adhikari A."/>
            <person name="Zheng C.-J."/>
            <person name="Schuster L."/>
            <person name="Cowan T.M."/>
            <person name="Smanski M.J."/>
            <person name="Chevrette M.G."/>
            <person name="De Carvalho L.P.S."/>
            <person name="Shen B."/>
        </authorList>
    </citation>
    <scope>NUCLEOTIDE SEQUENCE [LARGE SCALE GENOMIC DNA]</scope>
    <source>
        <strain evidence="1 2">NPDC006434</strain>
    </source>
</reference>
<gene>
    <name evidence="1" type="ORF">ABZZ21_20690</name>
</gene>
<protein>
    <recommendedName>
        <fullName evidence="3">WXG100 family type VII secretion target</fullName>
    </recommendedName>
</protein>
<accession>A0ABV2UZE3</accession>
<evidence type="ECO:0000313" key="2">
    <source>
        <dbReference type="Proteomes" id="UP001550210"/>
    </source>
</evidence>